<dbReference type="CDD" id="cd06261">
    <property type="entry name" value="TM_PBP2"/>
    <property type="match status" value="1"/>
</dbReference>
<evidence type="ECO:0000256" key="1">
    <source>
        <dbReference type="ARBA" id="ARBA00004429"/>
    </source>
</evidence>
<dbReference type="InterPro" id="IPR051613">
    <property type="entry name" value="ABC_transp_permease_HisMQ"/>
</dbReference>
<dbReference type="AlphaFoldDB" id="A0A0H2LUF8"/>
<dbReference type="GO" id="GO:0043190">
    <property type="term" value="C:ATP-binding cassette (ABC) transporter complex"/>
    <property type="evidence" value="ECO:0007669"/>
    <property type="project" value="InterPro"/>
</dbReference>
<keyword evidence="8 9" id="KW-0472">Membrane</keyword>
<dbReference type="Pfam" id="PF00528">
    <property type="entry name" value="BPD_transp_1"/>
    <property type="match status" value="1"/>
</dbReference>
<keyword evidence="4" id="KW-1003">Cell membrane</keyword>
<evidence type="ECO:0000259" key="10">
    <source>
        <dbReference type="PROSITE" id="PS50928"/>
    </source>
</evidence>
<dbReference type="Gene3D" id="1.10.3720.10">
    <property type="entry name" value="MetI-like"/>
    <property type="match status" value="1"/>
</dbReference>
<keyword evidence="6 9" id="KW-0812">Transmembrane</keyword>
<protein>
    <submittedName>
        <fullName evidence="11">Histidine transport system permease protein HisQ</fullName>
    </submittedName>
</protein>
<feature type="transmembrane region" description="Helical" evidence="9">
    <location>
        <begin position="57"/>
        <end position="81"/>
    </location>
</feature>
<evidence type="ECO:0000256" key="7">
    <source>
        <dbReference type="ARBA" id="ARBA00022989"/>
    </source>
</evidence>
<evidence type="ECO:0000256" key="5">
    <source>
        <dbReference type="ARBA" id="ARBA00022519"/>
    </source>
</evidence>
<dbReference type="PROSITE" id="PS50928">
    <property type="entry name" value="ABC_TM1"/>
    <property type="match status" value="1"/>
</dbReference>
<keyword evidence="5" id="KW-0997">Cell inner membrane</keyword>
<evidence type="ECO:0000313" key="11">
    <source>
        <dbReference type="EMBL" id="KLN52102.1"/>
    </source>
</evidence>
<dbReference type="InterPro" id="IPR010065">
    <property type="entry name" value="AA_ABC_transptr_permease_3TM"/>
</dbReference>
<dbReference type="InterPro" id="IPR035906">
    <property type="entry name" value="MetI-like_sf"/>
</dbReference>
<organism evidence="11 12">
    <name type="scientific">Variovorax paradoxus</name>
    <dbReference type="NCBI Taxonomy" id="34073"/>
    <lineage>
        <taxon>Bacteria</taxon>
        <taxon>Pseudomonadati</taxon>
        <taxon>Pseudomonadota</taxon>
        <taxon>Betaproteobacteria</taxon>
        <taxon>Burkholderiales</taxon>
        <taxon>Comamonadaceae</taxon>
        <taxon>Variovorax</taxon>
    </lineage>
</organism>
<dbReference type="PANTHER" id="PTHR30133:SF2">
    <property type="entry name" value="ARGININE ABC TRANSPORTER PERMEASE PROTEIN ARTQ"/>
    <property type="match status" value="1"/>
</dbReference>
<dbReference type="Proteomes" id="UP000035170">
    <property type="component" value="Unassembled WGS sequence"/>
</dbReference>
<name>A0A0H2LUF8_VARPD</name>
<evidence type="ECO:0000256" key="9">
    <source>
        <dbReference type="RuleBase" id="RU363032"/>
    </source>
</evidence>
<dbReference type="PANTHER" id="PTHR30133">
    <property type="entry name" value="CATIONIC AMINO ACID TRANSPORTER, MEMBRANE COMPONENT"/>
    <property type="match status" value="1"/>
</dbReference>
<dbReference type="GO" id="GO:0022857">
    <property type="term" value="F:transmembrane transporter activity"/>
    <property type="evidence" value="ECO:0007669"/>
    <property type="project" value="InterPro"/>
</dbReference>
<sequence>MNILHGFGGQLLLGALATLQLAAAALVLGTLFGAAVCGLQLSGHRILRAAGDGYAAVVRGIPDLLIVFAVFFGGSLTLAALTGRYVEIDTFLAGVAALALSFGAYAAEIARGALQSVPKTQREAARTLGLSRAQALWTVVLPQAARFALAPFGNQSIVLLKQTSIVSIVGCDELMRKAAEASGATREPFTMYLAAACIYLALTGFATLCLEWAERRAARPLAA</sequence>
<dbReference type="RefSeq" id="WP_021004674.1">
    <property type="nucleotide sequence ID" value="NZ_JZWI01000073.1"/>
</dbReference>
<dbReference type="PATRIC" id="fig|34073.19.peg.7016"/>
<evidence type="ECO:0000256" key="8">
    <source>
        <dbReference type="ARBA" id="ARBA00023136"/>
    </source>
</evidence>
<reference evidence="11 12" key="1">
    <citation type="submission" date="2015-03" db="EMBL/GenBank/DDBJ databases">
        <title>Genome sequence of Variovorax paradoxus TBEA6.</title>
        <authorList>
            <person name="Poehlein A."/>
            <person name="Schuldes J."/>
            <person name="Wuebbeler J.H."/>
            <person name="Hiessl S."/>
            <person name="Steinbuechel A."/>
            <person name="Daniel R."/>
        </authorList>
    </citation>
    <scope>NUCLEOTIDE SEQUENCE [LARGE SCALE GENOMIC DNA]</scope>
    <source>
        <strain evidence="11 12">TBEA6</strain>
    </source>
</reference>
<comment type="similarity">
    <text evidence="2">Belongs to the binding-protein-dependent transport system permease family. HisMQ subfamily.</text>
</comment>
<evidence type="ECO:0000256" key="6">
    <source>
        <dbReference type="ARBA" id="ARBA00022692"/>
    </source>
</evidence>
<evidence type="ECO:0000256" key="4">
    <source>
        <dbReference type="ARBA" id="ARBA00022475"/>
    </source>
</evidence>
<dbReference type="EMBL" id="JZWI01000073">
    <property type="protein sequence ID" value="KLN52102.1"/>
    <property type="molecule type" value="Genomic_DNA"/>
</dbReference>
<keyword evidence="12" id="KW-1185">Reference proteome</keyword>
<evidence type="ECO:0000256" key="2">
    <source>
        <dbReference type="ARBA" id="ARBA00010072"/>
    </source>
</evidence>
<feature type="transmembrane region" description="Helical" evidence="9">
    <location>
        <begin position="88"/>
        <end position="107"/>
    </location>
</feature>
<feature type="transmembrane region" description="Helical" evidence="9">
    <location>
        <begin position="189"/>
        <end position="210"/>
    </location>
</feature>
<accession>A0A0H2LUF8</accession>
<keyword evidence="7 9" id="KW-1133">Transmembrane helix</keyword>
<dbReference type="NCBIfam" id="TIGR01726">
    <property type="entry name" value="HEQRo_perm_3TM"/>
    <property type="match status" value="1"/>
</dbReference>
<evidence type="ECO:0000313" key="12">
    <source>
        <dbReference type="Proteomes" id="UP000035170"/>
    </source>
</evidence>
<keyword evidence="3 9" id="KW-0813">Transport</keyword>
<gene>
    <name evidence="11" type="primary">hisQ</name>
    <name evidence="11" type="ORF">VPARA_67950</name>
</gene>
<dbReference type="InterPro" id="IPR000515">
    <property type="entry name" value="MetI-like"/>
</dbReference>
<feature type="domain" description="ABC transmembrane type-1" evidence="10">
    <location>
        <begin position="15"/>
        <end position="210"/>
    </location>
</feature>
<evidence type="ECO:0000256" key="3">
    <source>
        <dbReference type="ARBA" id="ARBA00022448"/>
    </source>
</evidence>
<comment type="subcellular location">
    <subcellularLocation>
        <location evidence="1">Cell inner membrane</location>
        <topology evidence="1">Multi-pass membrane protein</topology>
    </subcellularLocation>
    <subcellularLocation>
        <location evidence="9">Cell membrane</location>
        <topology evidence="9">Multi-pass membrane protein</topology>
    </subcellularLocation>
</comment>
<comment type="caution">
    <text evidence="11">The sequence shown here is derived from an EMBL/GenBank/DDBJ whole genome shotgun (WGS) entry which is preliminary data.</text>
</comment>
<proteinExistence type="inferred from homology"/>
<dbReference type="SUPFAM" id="SSF161098">
    <property type="entry name" value="MetI-like"/>
    <property type="match status" value="1"/>
</dbReference>